<reference evidence="1 2" key="1">
    <citation type="submission" date="2013-11" db="EMBL/GenBank/DDBJ databases">
        <title>The Genome Sequence of Phytophthora parasitica P1976.</title>
        <authorList>
            <consortium name="The Broad Institute Genomics Platform"/>
            <person name="Russ C."/>
            <person name="Tyler B."/>
            <person name="Panabieres F."/>
            <person name="Shan W."/>
            <person name="Tripathy S."/>
            <person name="Grunwald N."/>
            <person name="Machado M."/>
            <person name="Johnson C.S."/>
            <person name="Walker B."/>
            <person name="Young S."/>
            <person name="Zeng Q."/>
            <person name="Gargeya S."/>
            <person name="Fitzgerald M."/>
            <person name="Haas B."/>
            <person name="Abouelleil A."/>
            <person name="Allen A.W."/>
            <person name="Alvarado L."/>
            <person name="Arachchi H.M."/>
            <person name="Berlin A.M."/>
            <person name="Chapman S.B."/>
            <person name="Gainer-Dewar J."/>
            <person name="Goldberg J."/>
            <person name="Griggs A."/>
            <person name="Gujja S."/>
            <person name="Hansen M."/>
            <person name="Howarth C."/>
            <person name="Imamovic A."/>
            <person name="Ireland A."/>
            <person name="Larimer J."/>
            <person name="McCowan C."/>
            <person name="Murphy C."/>
            <person name="Pearson M."/>
            <person name="Poon T.W."/>
            <person name="Priest M."/>
            <person name="Roberts A."/>
            <person name="Saif S."/>
            <person name="Shea T."/>
            <person name="Sisk P."/>
            <person name="Sykes S."/>
            <person name="Wortman J."/>
            <person name="Nusbaum C."/>
            <person name="Birren B."/>
        </authorList>
    </citation>
    <scope>NUCLEOTIDE SEQUENCE [LARGE SCALE GENOMIC DNA]</scope>
    <source>
        <strain evidence="1 2">P1976</strain>
    </source>
</reference>
<protein>
    <submittedName>
        <fullName evidence="1">Uncharacterized protein</fullName>
    </submittedName>
</protein>
<dbReference type="Proteomes" id="UP000028582">
    <property type="component" value="Unassembled WGS sequence"/>
</dbReference>
<dbReference type="OrthoDB" id="91831at2759"/>
<dbReference type="EMBL" id="ANJA01001901">
    <property type="protein sequence ID" value="ETO73449.1"/>
    <property type="molecule type" value="Genomic_DNA"/>
</dbReference>
<name>A0A081A3I8_PHYNI</name>
<dbReference type="PANTHER" id="PTHR40866">
    <property type="entry name" value="BED-TYPE DOMAIN-CONTAINING PROTEIN"/>
    <property type="match status" value="1"/>
</dbReference>
<proteinExistence type="predicted"/>
<sequence length="144" mass="15959">MPTSAEICAFFFGEGADYRYTRKICNGARKRAPATGYSNLVSHLGTKHPDFLTEMATSRRAENGTIESFGFVSKAVDHLYRWLRWVVARNLPPCEVDDPLTRAMSCRRPTGSKTMKEKMHLAAAKIGKLLEEEMGDACAGALLS</sequence>
<dbReference type="PANTHER" id="PTHR40866:SF1">
    <property type="entry name" value="BED-TYPE DOMAIN-CONTAINING PROTEIN"/>
    <property type="match status" value="1"/>
</dbReference>
<dbReference type="AlphaFoldDB" id="A0A081A3I8"/>
<accession>A0A081A3I8</accession>
<comment type="caution">
    <text evidence="1">The sequence shown here is derived from an EMBL/GenBank/DDBJ whole genome shotgun (WGS) entry which is preliminary data.</text>
</comment>
<organism evidence="1 2">
    <name type="scientific">Phytophthora nicotianae P1976</name>
    <dbReference type="NCBI Taxonomy" id="1317066"/>
    <lineage>
        <taxon>Eukaryota</taxon>
        <taxon>Sar</taxon>
        <taxon>Stramenopiles</taxon>
        <taxon>Oomycota</taxon>
        <taxon>Peronosporomycetes</taxon>
        <taxon>Peronosporales</taxon>
        <taxon>Peronosporaceae</taxon>
        <taxon>Phytophthora</taxon>
    </lineage>
</organism>
<evidence type="ECO:0000313" key="1">
    <source>
        <dbReference type="EMBL" id="ETO73449.1"/>
    </source>
</evidence>
<evidence type="ECO:0000313" key="2">
    <source>
        <dbReference type="Proteomes" id="UP000028582"/>
    </source>
</evidence>
<gene>
    <name evidence="1" type="ORF">F444_10629</name>
</gene>